<dbReference type="PROSITE" id="PS50297">
    <property type="entry name" value="ANK_REP_REGION"/>
    <property type="match status" value="1"/>
</dbReference>
<dbReference type="Pfam" id="PF12796">
    <property type="entry name" value="Ank_2"/>
    <property type="match status" value="1"/>
</dbReference>
<evidence type="ECO:0000256" key="2">
    <source>
        <dbReference type="ARBA" id="ARBA00023043"/>
    </source>
</evidence>
<keyword evidence="5" id="KW-1185">Reference proteome</keyword>
<dbReference type="SUPFAM" id="SSF48403">
    <property type="entry name" value="Ankyrin repeat"/>
    <property type="match status" value="1"/>
</dbReference>
<dbReference type="GeneID" id="54295614"/>
<sequence length="56" mass="5467">MAGADVNASDEWGGRTALQAAATGGHLEVVETLVEAKANINAAGELGGETALEAAS</sequence>
<dbReference type="RefSeq" id="XP_033398007.1">
    <property type="nucleotide sequence ID" value="XM_033538118.1"/>
</dbReference>
<evidence type="ECO:0000256" key="3">
    <source>
        <dbReference type="PROSITE-ProRule" id="PRU00023"/>
    </source>
</evidence>
<dbReference type="Gene3D" id="1.25.40.20">
    <property type="entry name" value="Ankyrin repeat-containing domain"/>
    <property type="match status" value="1"/>
</dbReference>
<accession>A0A6A6BG79</accession>
<dbReference type="OrthoDB" id="427518at2759"/>
<dbReference type="AlphaFoldDB" id="A0A6A6BG79"/>
<dbReference type="InterPro" id="IPR002110">
    <property type="entry name" value="Ankyrin_rpt"/>
</dbReference>
<dbReference type="EMBL" id="ML995484">
    <property type="protein sequence ID" value="KAF2142295.1"/>
    <property type="molecule type" value="Genomic_DNA"/>
</dbReference>
<dbReference type="InterPro" id="IPR036770">
    <property type="entry name" value="Ankyrin_rpt-contain_sf"/>
</dbReference>
<dbReference type="PROSITE" id="PS50088">
    <property type="entry name" value="ANK_REPEAT"/>
    <property type="match status" value="1"/>
</dbReference>
<evidence type="ECO:0000313" key="5">
    <source>
        <dbReference type="Proteomes" id="UP000799438"/>
    </source>
</evidence>
<evidence type="ECO:0000256" key="1">
    <source>
        <dbReference type="ARBA" id="ARBA00022737"/>
    </source>
</evidence>
<reference evidence="4" key="1">
    <citation type="journal article" date="2020" name="Stud. Mycol.">
        <title>101 Dothideomycetes genomes: a test case for predicting lifestyles and emergence of pathogens.</title>
        <authorList>
            <person name="Haridas S."/>
            <person name="Albert R."/>
            <person name="Binder M."/>
            <person name="Bloem J."/>
            <person name="Labutti K."/>
            <person name="Salamov A."/>
            <person name="Andreopoulos B."/>
            <person name="Baker S."/>
            <person name="Barry K."/>
            <person name="Bills G."/>
            <person name="Bluhm B."/>
            <person name="Cannon C."/>
            <person name="Castanera R."/>
            <person name="Culley D."/>
            <person name="Daum C."/>
            <person name="Ezra D."/>
            <person name="Gonzalez J."/>
            <person name="Henrissat B."/>
            <person name="Kuo A."/>
            <person name="Liang C."/>
            <person name="Lipzen A."/>
            <person name="Lutzoni F."/>
            <person name="Magnuson J."/>
            <person name="Mondo S."/>
            <person name="Nolan M."/>
            <person name="Ohm R."/>
            <person name="Pangilinan J."/>
            <person name="Park H.-J."/>
            <person name="Ramirez L."/>
            <person name="Alfaro M."/>
            <person name="Sun H."/>
            <person name="Tritt A."/>
            <person name="Yoshinaga Y."/>
            <person name="Zwiers L.-H."/>
            <person name="Turgeon B."/>
            <person name="Goodwin S."/>
            <person name="Spatafora J."/>
            <person name="Crous P."/>
            <person name="Grigoriev I."/>
        </authorList>
    </citation>
    <scope>NUCLEOTIDE SEQUENCE</scope>
    <source>
        <strain evidence="4">CBS 121167</strain>
    </source>
</reference>
<dbReference type="PANTHER" id="PTHR24171">
    <property type="entry name" value="ANKYRIN REPEAT DOMAIN-CONTAINING PROTEIN 39-RELATED"/>
    <property type="match status" value="1"/>
</dbReference>
<organism evidence="4 5">
    <name type="scientific">Aplosporella prunicola CBS 121167</name>
    <dbReference type="NCBI Taxonomy" id="1176127"/>
    <lineage>
        <taxon>Eukaryota</taxon>
        <taxon>Fungi</taxon>
        <taxon>Dikarya</taxon>
        <taxon>Ascomycota</taxon>
        <taxon>Pezizomycotina</taxon>
        <taxon>Dothideomycetes</taxon>
        <taxon>Dothideomycetes incertae sedis</taxon>
        <taxon>Botryosphaeriales</taxon>
        <taxon>Aplosporellaceae</taxon>
        <taxon>Aplosporella</taxon>
    </lineage>
</organism>
<dbReference type="Proteomes" id="UP000799438">
    <property type="component" value="Unassembled WGS sequence"/>
</dbReference>
<feature type="non-terminal residue" evidence="4">
    <location>
        <position position="56"/>
    </location>
</feature>
<proteinExistence type="predicted"/>
<keyword evidence="2 3" id="KW-0040">ANK repeat</keyword>
<dbReference type="SMART" id="SM00248">
    <property type="entry name" value="ANK"/>
    <property type="match status" value="1"/>
</dbReference>
<gene>
    <name evidence="4" type="ORF">K452DRAFT_248913</name>
</gene>
<keyword evidence="1" id="KW-0677">Repeat</keyword>
<feature type="repeat" description="ANK" evidence="3">
    <location>
        <begin position="13"/>
        <end position="45"/>
    </location>
</feature>
<protein>
    <submittedName>
        <fullName evidence="4">Uncharacterized protein</fullName>
    </submittedName>
</protein>
<evidence type="ECO:0000313" key="4">
    <source>
        <dbReference type="EMBL" id="KAF2142295.1"/>
    </source>
</evidence>
<name>A0A6A6BG79_9PEZI</name>